<evidence type="ECO:0000256" key="4">
    <source>
        <dbReference type="SAM" id="MobiDB-lite"/>
    </source>
</evidence>
<dbReference type="Pfam" id="PF03704">
    <property type="entry name" value="BTAD"/>
    <property type="match status" value="1"/>
</dbReference>
<dbReference type="InterPro" id="IPR036388">
    <property type="entry name" value="WH-like_DNA-bd_sf"/>
</dbReference>
<dbReference type="InterPro" id="IPR005158">
    <property type="entry name" value="BTAD"/>
</dbReference>
<keyword evidence="3" id="KW-0804">Transcription</keyword>
<evidence type="ECO:0000313" key="7">
    <source>
        <dbReference type="Proteomes" id="UP000286931"/>
    </source>
</evidence>
<keyword evidence="1" id="KW-0902">Two-component regulatory system</keyword>
<feature type="region of interest" description="Disordered" evidence="4">
    <location>
        <begin position="590"/>
        <end position="671"/>
    </location>
</feature>
<dbReference type="InterPro" id="IPR051677">
    <property type="entry name" value="AfsR-DnrI-RedD_regulator"/>
</dbReference>
<feature type="domain" description="Bacterial transcriptional activator" evidence="5">
    <location>
        <begin position="100"/>
        <end position="245"/>
    </location>
</feature>
<evidence type="ECO:0000313" key="6">
    <source>
        <dbReference type="EMBL" id="GCD98553.1"/>
    </source>
</evidence>
<evidence type="ECO:0000256" key="1">
    <source>
        <dbReference type="ARBA" id="ARBA00023012"/>
    </source>
</evidence>
<dbReference type="SMART" id="SM01043">
    <property type="entry name" value="BTAD"/>
    <property type="match status" value="1"/>
</dbReference>
<dbReference type="GO" id="GO:0006355">
    <property type="term" value="P:regulation of DNA-templated transcription"/>
    <property type="evidence" value="ECO:0007669"/>
    <property type="project" value="TreeGrafter"/>
</dbReference>
<evidence type="ECO:0000256" key="2">
    <source>
        <dbReference type="ARBA" id="ARBA00023015"/>
    </source>
</evidence>
<proteinExistence type="predicted"/>
<gene>
    <name evidence="6" type="ORF">EHYA_06260</name>
</gene>
<evidence type="ECO:0000256" key="3">
    <source>
        <dbReference type="ARBA" id="ARBA00023163"/>
    </source>
</evidence>
<dbReference type="CDD" id="cd15831">
    <property type="entry name" value="BTAD"/>
    <property type="match status" value="1"/>
</dbReference>
<dbReference type="InterPro" id="IPR027417">
    <property type="entry name" value="P-loop_NTPase"/>
</dbReference>
<dbReference type="SUPFAM" id="SSF48452">
    <property type="entry name" value="TPR-like"/>
    <property type="match status" value="1"/>
</dbReference>
<organism evidence="6 7">
    <name type="scientific">Embleya hyalina</name>
    <dbReference type="NCBI Taxonomy" id="516124"/>
    <lineage>
        <taxon>Bacteria</taxon>
        <taxon>Bacillati</taxon>
        <taxon>Actinomycetota</taxon>
        <taxon>Actinomycetes</taxon>
        <taxon>Kitasatosporales</taxon>
        <taxon>Streptomycetaceae</taxon>
        <taxon>Embleya</taxon>
    </lineage>
</organism>
<sequence length="671" mass="72986">MVLGPLKLMDDEKPIALGGDRRRATLGLLLLNANREVATSKLLEGLWDTEETPPTARKILQNAVRGLRVMFAEHTRGDTRPPALLTCSHGYQLQVDPEQVDMFRFHRLAQAGRAELAVGRPAAAADTLREVLALWRGPALADLVEAGHSWAELTALHNARLDVMEDYYEAELANGHHQGVLGGLETMVEAEPLRERACHQLMLALYRSGRQADALAVYRRARLRLAEQFGLEPGRELRMLQHAILVHDPSLAAPAAPARPVVLAAPTPEPEQPEYPLARTAPAVAPPAAGARSRVSAVLIRADFGTGPRVVDVGEALERTATTVREEVERFGGVVAGSTGSVTLAVFRPDTTRDDDTDRVAERAVHAAVSLRRRICFEVPDGERPALRVAVSTGELPVRPAERFLEPLPVNGALLVDCESLLQFAEDTEIVVCDHTSRLTGAAIRYDHQGGPHPRRTVRGGCPDSPIMLAVMDREPELDVLSSLLERVRRRARPHLVLVVGGPGIGKSRLLAAFERRVRDAATIRLDPHGPATTPNVAELAEYRPLVVFADDLQAADNTVLTVVEGLLDQPEPTPLLVVAAARPELFRRRPGWGDGSRHASRMTLEPVTPEAPARAPEERDTPRLCHVPGRGRPRSLVRGARFAARSGFLEPGCPPSSQGSLAPLSTRPEE</sequence>
<accession>A0A401YVA5</accession>
<dbReference type="GO" id="GO:0003677">
    <property type="term" value="F:DNA binding"/>
    <property type="evidence" value="ECO:0007669"/>
    <property type="project" value="TreeGrafter"/>
</dbReference>
<dbReference type="PANTHER" id="PTHR35807">
    <property type="entry name" value="TRANSCRIPTIONAL REGULATOR REDD-RELATED"/>
    <property type="match status" value="1"/>
</dbReference>
<dbReference type="SUPFAM" id="SSF52540">
    <property type="entry name" value="P-loop containing nucleoside triphosphate hydrolases"/>
    <property type="match status" value="1"/>
</dbReference>
<dbReference type="AlphaFoldDB" id="A0A401YVA5"/>
<dbReference type="InterPro" id="IPR041664">
    <property type="entry name" value="AAA_16"/>
</dbReference>
<dbReference type="EMBL" id="BIFH01000028">
    <property type="protein sequence ID" value="GCD98553.1"/>
    <property type="molecule type" value="Genomic_DNA"/>
</dbReference>
<dbReference type="Gene3D" id="3.30.70.1230">
    <property type="entry name" value="Nucleotide cyclase"/>
    <property type="match status" value="1"/>
</dbReference>
<dbReference type="Pfam" id="PF13191">
    <property type="entry name" value="AAA_16"/>
    <property type="match status" value="1"/>
</dbReference>
<dbReference type="GO" id="GO:0000160">
    <property type="term" value="P:phosphorelay signal transduction system"/>
    <property type="evidence" value="ECO:0007669"/>
    <property type="project" value="UniProtKB-KW"/>
</dbReference>
<dbReference type="SUPFAM" id="SSF55073">
    <property type="entry name" value="Nucleotide cyclase"/>
    <property type="match status" value="1"/>
</dbReference>
<protein>
    <recommendedName>
        <fullName evidence="5">Bacterial transcriptional activator domain-containing protein</fullName>
    </recommendedName>
</protein>
<evidence type="ECO:0000259" key="5">
    <source>
        <dbReference type="SMART" id="SM01043"/>
    </source>
</evidence>
<keyword evidence="7" id="KW-1185">Reference proteome</keyword>
<reference evidence="6 7" key="1">
    <citation type="submission" date="2018-12" db="EMBL/GenBank/DDBJ databases">
        <title>Draft genome sequence of Embleya hyalina NBRC 13850T.</title>
        <authorList>
            <person name="Komaki H."/>
            <person name="Hosoyama A."/>
            <person name="Kimura A."/>
            <person name="Ichikawa N."/>
            <person name="Tamura T."/>
        </authorList>
    </citation>
    <scope>NUCLEOTIDE SEQUENCE [LARGE SCALE GENOMIC DNA]</scope>
    <source>
        <strain evidence="6 7">NBRC 13850</strain>
    </source>
</reference>
<comment type="caution">
    <text evidence="6">The sequence shown here is derived from an EMBL/GenBank/DDBJ whole genome shotgun (WGS) entry which is preliminary data.</text>
</comment>
<dbReference type="Gene3D" id="1.25.40.10">
    <property type="entry name" value="Tetratricopeptide repeat domain"/>
    <property type="match status" value="1"/>
</dbReference>
<dbReference type="InterPro" id="IPR011990">
    <property type="entry name" value="TPR-like_helical_dom_sf"/>
</dbReference>
<dbReference type="InterPro" id="IPR029787">
    <property type="entry name" value="Nucleotide_cyclase"/>
</dbReference>
<dbReference type="Gene3D" id="1.10.10.10">
    <property type="entry name" value="Winged helix-like DNA-binding domain superfamily/Winged helix DNA-binding domain"/>
    <property type="match status" value="1"/>
</dbReference>
<name>A0A401YVA5_9ACTN</name>
<dbReference type="PANTHER" id="PTHR35807:SF1">
    <property type="entry name" value="TRANSCRIPTIONAL REGULATOR REDD"/>
    <property type="match status" value="1"/>
</dbReference>
<dbReference type="Proteomes" id="UP000286931">
    <property type="component" value="Unassembled WGS sequence"/>
</dbReference>
<keyword evidence="2" id="KW-0805">Transcription regulation</keyword>